<organism evidence="1 2">
    <name type="scientific">Trichocoleus desertorum GB2-A4</name>
    <dbReference type="NCBI Taxonomy" id="2933944"/>
    <lineage>
        <taxon>Bacteria</taxon>
        <taxon>Bacillati</taxon>
        <taxon>Cyanobacteriota</taxon>
        <taxon>Cyanophyceae</taxon>
        <taxon>Leptolyngbyales</taxon>
        <taxon>Trichocoleusaceae</taxon>
        <taxon>Trichocoleus</taxon>
    </lineage>
</organism>
<name>A0ABV0J8Z2_9CYAN</name>
<evidence type="ECO:0000313" key="1">
    <source>
        <dbReference type="EMBL" id="MEP0818248.1"/>
    </source>
</evidence>
<gene>
    <name evidence="1" type="ORF">NC998_14200</name>
</gene>
<dbReference type="EMBL" id="JAMPKM010000008">
    <property type="protein sequence ID" value="MEP0818248.1"/>
    <property type="molecule type" value="Genomic_DNA"/>
</dbReference>
<accession>A0ABV0J8Z2</accession>
<reference evidence="1 2" key="1">
    <citation type="submission" date="2022-04" db="EMBL/GenBank/DDBJ databases">
        <title>Positive selection, recombination, and allopatry shape intraspecific diversity of widespread and dominant cyanobacteria.</title>
        <authorList>
            <person name="Wei J."/>
            <person name="Shu W."/>
            <person name="Hu C."/>
        </authorList>
    </citation>
    <scope>NUCLEOTIDE SEQUENCE [LARGE SCALE GENOMIC DNA]</scope>
    <source>
        <strain evidence="1 2">GB2-A4</strain>
    </source>
</reference>
<comment type="caution">
    <text evidence="1">The sequence shown here is derived from an EMBL/GenBank/DDBJ whole genome shotgun (WGS) entry which is preliminary data.</text>
</comment>
<dbReference type="RefSeq" id="WP_190441624.1">
    <property type="nucleotide sequence ID" value="NZ_JAMPKM010000008.1"/>
</dbReference>
<sequence>MSTRFFVSVEEKTRLFHAELVKAGVEYQQASRVAKVLAQNQFEESLPPEEAQLTEEACRIWLQHRQRLNFIEQTLASFSAKPTTEISATKLTESNCKNCAGSNQSLG</sequence>
<evidence type="ECO:0000313" key="2">
    <source>
        <dbReference type="Proteomes" id="UP001464891"/>
    </source>
</evidence>
<keyword evidence="2" id="KW-1185">Reference proteome</keyword>
<protein>
    <submittedName>
        <fullName evidence="1">Uncharacterized protein</fullName>
    </submittedName>
</protein>
<dbReference type="Proteomes" id="UP001464891">
    <property type="component" value="Unassembled WGS sequence"/>
</dbReference>
<proteinExistence type="predicted"/>